<dbReference type="Proteomes" id="UP001163046">
    <property type="component" value="Unassembled WGS sequence"/>
</dbReference>
<gene>
    <name evidence="2" type="ORF">OS493_027290</name>
</gene>
<name>A0A9W9YXE2_9CNID</name>
<organism evidence="2 3">
    <name type="scientific">Desmophyllum pertusum</name>
    <dbReference type="NCBI Taxonomy" id="174260"/>
    <lineage>
        <taxon>Eukaryota</taxon>
        <taxon>Metazoa</taxon>
        <taxon>Cnidaria</taxon>
        <taxon>Anthozoa</taxon>
        <taxon>Hexacorallia</taxon>
        <taxon>Scleractinia</taxon>
        <taxon>Caryophylliina</taxon>
        <taxon>Caryophylliidae</taxon>
        <taxon>Desmophyllum</taxon>
    </lineage>
</organism>
<evidence type="ECO:0000313" key="2">
    <source>
        <dbReference type="EMBL" id="KAJ7371180.1"/>
    </source>
</evidence>
<reference evidence="2" key="1">
    <citation type="submission" date="2023-01" db="EMBL/GenBank/DDBJ databases">
        <title>Genome assembly of the deep-sea coral Lophelia pertusa.</title>
        <authorList>
            <person name="Herrera S."/>
            <person name="Cordes E."/>
        </authorList>
    </citation>
    <scope>NUCLEOTIDE SEQUENCE</scope>
    <source>
        <strain evidence="2">USNM1676648</strain>
        <tissue evidence="2">Polyp</tissue>
    </source>
</reference>
<dbReference type="InterPro" id="IPR038261">
    <property type="entry name" value="GPP34-like_sf"/>
</dbReference>
<accession>A0A9W9YXE2</accession>
<dbReference type="OrthoDB" id="5978844at2759"/>
<dbReference type="EMBL" id="MU826850">
    <property type="protein sequence ID" value="KAJ7371180.1"/>
    <property type="molecule type" value="Genomic_DNA"/>
</dbReference>
<feature type="coiled-coil region" evidence="1">
    <location>
        <begin position="150"/>
        <end position="181"/>
    </location>
</feature>
<evidence type="ECO:0000256" key="1">
    <source>
        <dbReference type="SAM" id="Coils"/>
    </source>
</evidence>
<keyword evidence="1" id="KW-0175">Coiled coil</keyword>
<dbReference type="AlphaFoldDB" id="A0A9W9YXE2"/>
<sequence>MKEAQKSCLGIKYKKMVLEIIDFTPTDSFLDDCMFNQMLEHVRKHPDKPRSVEEWILKGSNYHKPTCVSATFNSLVKLGLLQKQPKLMGTCVKFPTLNSGPQNELVKEVQMIALAGHAADGFTWTLLKLARFADSLFMGGAPMLKHLFSKEEYDDAKKKIQELVETKKENVKGRMEEMEEKKMN</sequence>
<protein>
    <submittedName>
        <fullName evidence="2">Uncharacterized protein</fullName>
    </submittedName>
</protein>
<evidence type="ECO:0000313" key="3">
    <source>
        <dbReference type="Proteomes" id="UP001163046"/>
    </source>
</evidence>
<keyword evidence="3" id="KW-1185">Reference proteome</keyword>
<comment type="caution">
    <text evidence="2">The sequence shown here is derived from an EMBL/GenBank/DDBJ whole genome shotgun (WGS) entry which is preliminary data.</text>
</comment>
<dbReference type="Gene3D" id="1.10.3630.10">
    <property type="entry name" value="yeast vps74-n-term truncation variant domain like"/>
    <property type="match status" value="1"/>
</dbReference>
<proteinExistence type="predicted"/>